<dbReference type="EMBL" id="JAAVTK010000011">
    <property type="protein sequence ID" value="NKI90792.1"/>
    <property type="molecule type" value="Genomic_DNA"/>
</dbReference>
<proteinExistence type="predicted"/>
<reference evidence="2 3" key="1">
    <citation type="submission" date="2020-03" db="EMBL/GenBank/DDBJ databases">
        <title>Genomic Encyclopedia of Type Strains, Phase IV (KMG-V): Genome sequencing to study the core and pangenomes of soil and plant-associated prokaryotes.</title>
        <authorList>
            <person name="Whitman W."/>
        </authorList>
    </citation>
    <scope>NUCLEOTIDE SEQUENCE [LARGE SCALE GENOMIC DNA]</scope>
    <source>
        <strain evidence="2 3">1B</strain>
    </source>
</reference>
<dbReference type="Proteomes" id="UP000717634">
    <property type="component" value="Unassembled WGS sequence"/>
</dbReference>
<keyword evidence="1" id="KW-1133">Transmembrane helix</keyword>
<keyword evidence="1" id="KW-0472">Membrane</keyword>
<keyword evidence="3" id="KW-1185">Reference proteome</keyword>
<name>A0ABX1HKM2_9BACT</name>
<keyword evidence="1" id="KW-0812">Transmembrane</keyword>
<evidence type="ECO:0000313" key="2">
    <source>
        <dbReference type="EMBL" id="NKI90792.1"/>
    </source>
</evidence>
<organism evidence="2 3">
    <name type="scientific">Hymenobacter artigasi</name>
    <dbReference type="NCBI Taxonomy" id="2719616"/>
    <lineage>
        <taxon>Bacteria</taxon>
        <taxon>Pseudomonadati</taxon>
        <taxon>Bacteroidota</taxon>
        <taxon>Cytophagia</taxon>
        <taxon>Cytophagales</taxon>
        <taxon>Hymenobacteraceae</taxon>
        <taxon>Hymenobacter</taxon>
    </lineage>
</organism>
<feature type="transmembrane region" description="Helical" evidence="1">
    <location>
        <begin position="12"/>
        <end position="30"/>
    </location>
</feature>
<sequence length="59" mass="7201">MLRKFKLSELVILFLVVFLIFVSEYYYVVLKDHDRALFIGLWPPTMLLFLVYFNLKKQQ</sequence>
<accession>A0ABX1HKM2</accession>
<protein>
    <submittedName>
        <fullName evidence="2">Uncharacterized protein</fullName>
    </submittedName>
</protein>
<comment type="caution">
    <text evidence="2">The sequence shown here is derived from an EMBL/GenBank/DDBJ whole genome shotgun (WGS) entry which is preliminary data.</text>
</comment>
<evidence type="ECO:0000256" key="1">
    <source>
        <dbReference type="SAM" id="Phobius"/>
    </source>
</evidence>
<evidence type="ECO:0000313" key="3">
    <source>
        <dbReference type="Proteomes" id="UP000717634"/>
    </source>
</evidence>
<feature type="transmembrane region" description="Helical" evidence="1">
    <location>
        <begin position="36"/>
        <end position="55"/>
    </location>
</feature>
<gene>
    <name evidence="2" type="ORF">HBN54_003402</name>
</gene>